<keyword evidence="1" id="KW-0175">Coiled coil</keyword>
<name>A0ABT0R9Y0_9BACT</name>
<feature type="compositionally biased region" description="Polar residues" evidence="2">
    <location>
        <begin position="505"/>
        <end position="517"/>
    </location>
</feature>
<feature type="coiled-coil region" evidence="1">
    <location>
        <begin position="654"/>
        <end position="681"/>
    </location>
</feature>
<comment type="caution">
    <text evidence="3">The sequence shown here is derived from an EMBL/GenBank/DDBJ whole genome shotgun (WGS) entry which is preliminary data.</text>
</comment>
<evidence type="ECO:0000313" key="3">
    <source>
        <dbReference type="EMBL" id="MCL6657752.1"/>
    </source>
</evidence>
<feature type="region of interest" description="Disordered" evidence="2">
    <location>
        <begin position="502"/>
        <end position="548"/>
    </location>
</feature>
<evidence type="ECO:0008006" key="5">
    <source>
        <dbReference type="Google" id="ProtNLM"/>
    </source>
</evidence>
<dbReference type="RefSeq" id="WP_102727919.1">
    <property type="nucleotide sequence ID" value="NZ_JAMGSI010000002.1"/>
</dbReference>
<accession>A0ABT0R9Y0</accession>
<feature type="coiled-coil region" evidence="1">
    <location>
        <begin position="234"/>
        <end position="279"/>
    </location>
</feature>
<dbReference type="EMBL" id="JAMGSI010000002">
    <property type="protein sequence ID" value="MCL6657752.1"/>
    <property type="molecule type" value="Genomic_DNA"/>
</dbReference>
<gene>
    <name evidence="3" type="ORF">M8N44_10575</name>
</gene>
<sequence length="695" mass="77837">MTDAGSRMRAAFQDNPGLEAFIDDATGAVLTAEELKKKFEQIDDVAEVLNNKMSDLDLGAKWGENLDENLQKILDGYNKEMDAADKAAEKAAAAEARKQQQAAATVERLEAGNRRAAASYEELRAELEIYIAKLEEARKAGDNVAQADALKNIQDLEKRITAAGKAGELTRRQVRGLSAQVTEAAARILGMSSSLRGAIPFIRLFGTSIKAAMGPLGWALLLFQGLTAGITALVNHFKSKSDELERQAEEKKKNMDKLIKEANELKAKLNNESILQKENDLTARIADNRKIEVEALREAVREQRRLIDLQSKILDEQDRARLLDVETDFYNGKYGDPNSPEARRKLDRVQEGIRMDANARHRTEAEEAAQGSVTNAGKELSKAVESLNQIKDRLAVLENTPILSLDELKQIEGEISKIESGKITFPDWEKLYAARKQRDNSDQALKEAGYDITTETARENAYKANDEALRKAREEQTKALEAQYKAEDTLEQATKELAERRALNAAQSARDTAQQRNTEAKQKNAQRQEEEKAIQDARKKEEARQKVRDAAMKEATRDAVKQQEKLIKNAPFEGIPQHPTPQQQKRVEAVQEAWEAGKKRLLEGIGGDDNTLDASEINAAINEALQTLRRQGESTDRFMAAVVNNFSNLATTINANIQRAQDMTNKRIDELERTQKRINRQVEYNIQGIRRVAMH</sequence>
<evidence type="ECO:0000313" key="4">
    <source>
        <dbReference type="Proteomes" id="UP001202031"/>
    </source>
</evidence>
<feature type="compositionally biased region" description="Basic and acidic residues" evidence="2">
    <location>
        <begin position="518"/>
        <end position="548"/>
    </location>
</feature>
<dbReference type="Proteomes" id="UP001202031">
    <property type="component" value="Unassembled WGS sequence"/>
</dbReference>
<proteinExistence type="predicted"/>
<dbReference type="GeneID" id="84024313"/>
<organism evidence="3 4">
    <name type="scientific">Akkermansia massiliensis</name>
    <dbReference type="NCBI Taxonomy" id="2927224"/>
    <lineage>
        <taxon>Bacteria</taxon>
        <taxon>Pseudomonadati</taxon>
        <taxon>Verrucomicrobiota</taxon>
        <taxon>Verrucomicrobiia</taxon>
        <taxon>Verrucomicrobiales</taxon>
        <taxon>Akkermansiaceae</taxon>
        <taxon>Akkermansia</taxon>
    </lineage>
</organism>
<evidence type="ECO:0000256" key="1">
    <source>
        <dbReference type="SAM" id="Coils"/>
    </source>
</evidence>
<evidence type="ECO:0000256" key="2">
    <source>
        <dbReference type="SAM" id="MobiDB-lite"/>
    </source>
</evidence>
<protein>
    <recommendedName>
        <fullName evidence="5">Chromosome partition protein Smc</fullName>
    </recommendedName>
</protein>
<keyword evidence="4" id="KW-1185">Reference proteome</keyword>
<reference evidence="3 4" key="1">
    <citation type="submission" date="2022-03" db="EMBL/GenBank/DDBJ databases">
        <title>Taxonomic description of new species and reclassification of some bacterial strains.</title>
        <authorList>
            <person name="Ndongo S."/>
        </authorList>
    </citation>
    <scope>NUCLEOTIDE SEQUENCE [LARGE SCALE GENOMIC DNA]</scope>
    <source>
        <strain evidence="3 4">Marseille-P6666</strain>
    </source>
</reference>
<feature type="coiled-coil region" evidence="1">
    <location>
        <begin position="32"/>
        <end position="140"/>
    </location>
</feature>